<proteinExistence type="predicted"/>
<evidence type="ECO:0000313" key="2">
    <source>
        <dbReference type="Proteomes" id="UP000799539"/>
    </source>
</evidence>
<keyword evidence="2" id="KW-1185">Reference proteome</keyword>
<dbReference type="PANTHER" id="PTHR42085:SF1">
    <property type="entry name" value="F-BOX DOMAIN-CONTAINING PROTEIN"/>
    <property type="match status" value="1"/>
</dbReference>
<dbReference type="OrthoDB" id="62952at2759"/>
<dbReference type="PANTHER" id="PTHR42085">
    <property type="entry name" value="F-BOX DOMAIN-CONTAINING PROTEIN"/>
    <property type="match status" value="1"/>
</dbReference>
<dbReference type="AlphaFoldDB" id="A0A6A6F339"/>
<evidence type="ECO:0000313" key="1">
    <source>
        <dbReference type="EMBL" id="KAF2206727.1"/>
    </source>
</evidence>
<protein>
    <recommendedName>
        <fullName evidence="3">F-box domain-containing protein</fullName>
    </recommendedName>
</protein>
<organism evidence="1 2">
    <name type="scientific">Cercospora zeae-maydis SCOH1-5</name>
    <dbReference type="NCBI Taxonomy" id="717836"/>
    <lineage>
        <taxon>Eukaryota</taxon>
        <taxon>Fungi</taxon>
        <taxon>Dikarya</taxon>
        <taxon>Ascomycota</taxon>
        <taxon>Pezizomycotina</taxon>
        <taxon>Dothideomycetes</taxon>
        <taxon>Dothideomycetidae</taxon>
        <taxon>Mycosphaerellales</taxon>
        <taxon>Mycosphaerellaceae</taxon>
        <taxon>Cercospora</taxon>
    </lineage>
</organism>
<evidence type="ECO:0008006" key="3">
    <source>
        <dbReference type="Google" id="ProtNLM"/>
    </source>
</evidence>
<reference evidence="1" key="1">
    <citation type="journal article" date="2020" name="Stud. Mycol.">
        <title>101 Dothideomycetes genomes: a test case for predicting lifestyles and emergence of pathogens.</title>
        <authorList>
            <person name="Haridas S."/>
            <person name="Albert R."/>
            <person name="Binder M."/>
            <person name="Bloem J."/>
            <person name="Labutti K."/>
            <person name="Salamov A."/>
            <person name="Andreopoulos B."/>
            <person name="Baker S."/>
            <person name="Barry K."/>
            <person name="Bills G."/>
            <person name="Bluhm B."/>
            <person name="Cannon C."/>
            <person name="Castanera R."/>
            <person name="Culley D."/>
            <person name="Daum C."/>
            <person name="Ezra D."/>
            <person name="Gonzalez J."/>
            <person name="Henrissat B."/>
            <person name="Kuo A."/>
            <person name="Liang C."/>
            <person name="Lipzen A."/>
            <person name="Lutzoni F."/>
            <person name="Magnuson J."/>
            <person name="Mondo S."/>
            <person name="Nolan M."/>
            <person name="Ohm R."/>
            <person name="Pangilinan J."/>
            <person name="Park H.-J."/>
            <person name="Ramirez L."/>
            <person name="Alfaro M."/>
            <person name="Sun H."/>
            <person name="Tritt A."/>
            <person name="Yoshinaga Y."/>
            <person name="Zwiers L.-H."/>
            <person name="Turgeon B."/>
            <person name="Goodwin S."/>
            <person name="Spatafora J."/>
            <person name="Crous P."/>
            <person name="Grigoriev I."/>
        </authorList>
    </citation>
    <scope>NUCLEOTIDE SEQUENCE</scope>
    <source>
        <strain evidence="1">SCOH1-5</strain>
    </source>
</reference>
<name>A0A6A6F339_9PEZI</name>
<gene>
    <name evidence="1" type="ORF">CERZMDRAFT_103027</name>
</gene>
<dbReference type="InterPro" id="IPR038883">
    <property type="entry name" value="AN11006-like"/>
</dbReference>
<sequence length="334" mass="38582">MTNDGNGQCLFLSRLPGELRSLIYSHILTFSRPLKLRQIVAGSPNTSILRANSQIYSEALPIFYTCNTILCSRNDFCQHTTSSEDLQTPLHRKDQIRHLLVKNFSQSIKCSSYSGGNNMFLAGCCEVCQPTATGFLQVLTSGIELPKLKSVVIDYHHHVAEFGYVKDVMRRNARLETLRLHRELVCTGMGEFELRGTSVVLEGLKVVFRDVAMNEIWNQLEKLESEISVYGLPNEGAILQKMREDYDRDLPDQLYFLMCGRKSLLWPALFEVMDRLWKNLDRVRQEREDEGDAMEELYDEVLRLTRRFSRNETNPLLMMLRTEEGSMTEMMRMT</sequence>
<accession>A0A6A6F339</accession>
<dbReference type="EMBL" id="ML992712">
    <property type="protein sequence ID" value="KAF2206727.1"/>
    <property type="molecule type" value="Genomic_DNA"/>
</dbReference>
<dbReference type="Proteomes" id="UP000799539">
    <property type="component" value="Unassembled WGS sequence"/>
</dbReference>